<evidence type="ECO:0000256" key="5">
    <source>
        <dbReference type="ARBA" id="ARBA00038359"/>
    </source>
</evidence>
<accession>A0A9P4RD37</accession>
<reference evidence="9" key="1">
    <citation type="journal article" date="2020" name="Stud. Mycol.">
        <title>101 Dothideomycetes genomes: a test case for predicting lifestyles and emergence of pathogens.</title>
        <authorList>
            <person name="Haridas S."/>
            <person name="Albert R."/>
            <person name="Binder M."/>
            <person name="Bloem J."/>
            <person name="Labutti K."/>
            <person name="Salamov A."/>
            <person name="Andreopoulos B."/>
            <person name="Baker S."/>
            <person name="Barry K."/>
            <person name="Bills G."/>
            <person name="Bluhm B."/>
            <person name="Cannon C."/>
            <person name="Castanera R."/>
            <person name="Culley D."/>
            <person name="Daum C."/>
            <person name="Ezra D."/>
            <person name="Gonzalez J."/>
            <person name="Henrissat B."/>
            <person name="Kuo A."/>
            <person name="Liang C."/>
            <person name="Lipzen A."/>
            <person name="Lutzoni F."/>
            <person name="Magnuson J."/>
            <person name="Mondo S."/>
            <person name="Nolan M."/>
            <person name="Ohm R."/>
            <person name="Pangilinan J."/>
            <person name="Park H.-J."/>
            <person name="Ramirez L."/>
            <person name="Alfaro M."/>
            <person name="Sun H."/>
            <person name="Tritt A."/>
            <person name="Yoshinaga Y."/>
            <person name="Zwiers L.-H."/>
            <person name="Turgeon B."/>
            <person name="Goodwin S."/>
            <person name="Spatafora J."/>
            <person name="Crous P."/>
            <person name="Grigoriev I."/>
        </authorList>
    </citation>
    <scope>NUCLEOTIDE SEQUENCE</scope>
    <source>
        <strain evidence="9">CBS 125425</strain>
    </source>
</reference>
<dbReference type="PANTHER" id="PTHR33048:SF47">
    <property type="entry name" value="INTEGRAL MEMBRANE PROTEIN-RELATED"/>
    <property type="match status" value="1"/>
</dbReference>
<evidence type="ECO:0000256" key="3">
    <source>
        <dbReference type="ARBA" id="ARBA00022989"/>
    </source>
</evidence>
<dbReference type="EMBL" id="ML996098">
    <property type="protein sequence ID" value="KAF2740916.1"/>
    <property type="molecule type" value="Genomic_DNA"/>
</dbReference>
<feature type="region of interest" description="Disordered" evidence="6">
    <location>
        <begin position="323"/>
        <end position="356"/>
    </location>
</feature>
<dbReference type="AlphaFoldDB" id="A0A9P4RD37"/>
<sequence>MPAPSGLGLTTIVIGWVLSGLAILLMLATVLHLRRFVRPHDLFNLTALIVGLLVVSQTTWAIISEGQGQHQDKLANRQIAMVAKSLIANEALWTIANTLIRVSACLFLRQIFLVERLLRITITVVLILSALHGLAAVLDLLLICRPLTMQWDLHATGACGNQILSYIIVESAGLVLDISILLVPFASIPSMNLRRYKKWLIICCLDVGVILLAVAALRLKSLHLAVSSDFVYSQSYLGLLSAIGCMLGVILCCTPTLLVFWRYIRRDERPVFHLKTPMAHRWSTFHHWASRSRGTATRSCVQIEVQLSSKDVTVDTDTISDRSLRTDLEENSTRMSQDIGSEKPHSSQEIASEEEK</sequence>
<protein>
    <recommendedName>
        <fullName evidence="8">Rhodopsin domain-containing protein</fullName>
    </recommendedName>
</protein>
<feature type="transmembrane region" description="Helical" evidence="7">
    <location>
        <begin position="199"/>
        <end position="219"/>
    </location>
</feature>
<keyword evidence="3 7" id="KW-1133">Transmembrane helix</keyword>
<evidence type="ECO:0000259" key="8">
    <source>
        <dbReference type="Pfam" id="PF20684"/>
    </source>
</evidence>
<comment type="similarity">
    <text evidence="5">Belongs to the SAT4 family.</text>
</comment>
<dbReference type="InterPro" id="IPR049326">
    <property type="entry name" value="Rhodopsin_dom_fungi"/>
</dbReference>
<comment type="caution">
    <text evidence="9">The sequence shown here is derived from an EMBL/GenBank/DDBJ whole genome shotgun (WGS) entry which is preliminary data.</text>
</comment>
<feature type="transmembrane region" description="Helical" evidence="7">
    <location>
        <begin position="91"/>
        <end position="108"/>
    </location>
</feature>
<keyword evidence="4 7" id="KW-0472">Membrane</keyword>
<evidence type="ECO:0000313" key="10">
    <source>
        <dbReference type="Proteomes" id="UP000799444"/>
    </source>
</evidence>
<feature type="transmembrane region" description="Helical" evidence="7">
    <location>
        <begin position="163"/>
        <end position="187"/>
    </location>
</feature>
<feature type="transmembrane region" description="Helical" evidence="7">
    <location>
        <begin position="6"/>
        <end position="30"/>
    </location>
</feature>
<feature type="domain" description="Rhodopsin" evidence="8">
    <location>
        <begin position="34"/>
        <end position="258"/>
    </location>
</feature>
<dbReference type="PANTHER" id="PTHR33048">
    <property type="entry name" value="PTH11-LIKE INTEGRAL MEMBRANE PROTEIN (AFU_ORTHOLOGUE AFUA_5G11245)"/>
    <property type="match status" value="1"/>
</dbReference>
<evidence type="ECO:0000256" key="2">
    <source>
        <dbReference type="ARBA" id="ARBA00022692"/>
    </source>
</evidence>
<name>A0A9P4RD37_9PLEO</name>
<dbReference type="OrthoDB" id="5421689at2759"/>
<feature type="transmembrane region" description="Helical" evidence="7">
    <location>
        <begin position="239"/>
        <end position="261"/>
    </location>
</feature>
<feature type="transmembrane region" description="Helical" evidence="7">
    <location>
        <begin position="120"/>
        <end position="143"/>
    </location>
</feature>
<evidence type="ECO:0000256" key="1">
    <source>
        <dbReference type="ARBA" id="ARBA00004141"/>
    </source>
</evidence>
<dbReference type="GO" id="GO:0016020">
    <property type="term" value="C:membrane"/>
    <property type="evidence" value="ECO:0007669"/>
    <property type="project" value="UniProtKB-SubCell"/>
</dbReference>
<organism evidence="9 10">
    <name type="scientific">Polyplosphaeria fusca</name>
    <dbReference type="NCBI Taxonomy" id="682080"/>
    <lineage>
        <taxon>Eukaryota</taxon>
        <taxon>Fungi</taxon>
        <taxon>Dikarya</taxon>
        <taxon>Ascomycota</taxon>
        <taxon>Pezizomycotina</taxon>
        <taxon>Dothideomycetes</taxon>
        <taxon>Pleosporomycetidae</taxon>
        <taxon>Pleosporales</taxon>
        <taxon>Tetraplosphaeriaceae</taxon>
        <taxon>Polyplosphaeria</taxon>
    </lineage>
</organism>
<evidence type="ECO:0000256" key="6">
    <source>
        <dbReference type="SAM" id="MobiDB-lite"/>
    </source>
</evidence>
<dbReference type="Proteomes" id="UP000799444">
    <property type="component" value="Unassembled WGS sequence"/>
</dbReference>
<keyword evidence="10" id="KW-1185">Reference proteome</keyword>
<proteinExistence type="inferred from homology"/>
<gene>
    <name evidence="9" type="ORF">EJ04DRAFT_507371</name>
</gene>
<feature type="compositionally biased region" description="Basic and acidic residues" evidence="6">
    <location>
        <begin position="323"/>
        <end position="332"/>
    </location>
</feature>
<evidence type="ECO:0000256" key="7">
    <source>
        <dbReference type="SAM" id="Phobius"/>
    </source>
</evidence>
<evidence type="ECO:0000313" key="9">
    <source>
        <dbReference type="EMBL" id="KAF2740916.1"/>
    </source>
</evidence>
<evidence type="ECO:0000256" key="4">
    <source>
        <dbReference type="ARBA" id="ARBA00023136"/>
    </source>
</evidence>
<dbReference type="InterPro" id="IPR052337">
    <property type="entry name" value="SAT4-like"/>
</dbReference>
<keyword evidence="2 7" id="KW-0812">Transmembrane</keyword>
<comment type="subcellular location">
    <subcellularLocation>
        <location evidence="1">Membrane</location>
        <topology evidence="1">Multi-pass membrane protein</topology>
    </subcellularLocation>
</comment>
<feature type="transmembrane region" description="Helical" evidence="7">
    <location>
        <begin position="42"/>
        <end position="63"/>
    </location>
</feature>
<dbReference type="Pfam" id="PF20684">
    <property type="entry name" value="Fung_rhodopsin"/>
    <property type="match status" value="1"/>
</dbReference>